<protein>
    <recommendedName>
        <fullName evidence="1">DUF6385 domain-containing protein</fullName>
    </recommendedName>
</protein>
<evidence type="ECO:0000313" key="2">
    <source>
        <dbReference type="EMBL" id="PYI37046.1"/>
    </source>
</evidence>
<dbReference type="Pfam" id="PF19912">
    <property type="entry name" value="DUF6385"/>
    <property type="match status" value="1"/>
</dbReference>
<feature type="domain" description="DUF6385" evidence="1">
    <location>
        <begin position="34"/>
        <end position="102"/>
    </location>
</feature>
<organism evidence="2 3">
    <name type="scientific">Arthrobacter psychrolactophilus</name>
    <dbReference type="NCBI Taxonomy" id="92442"/>
    <lineage>
        <taxon>Bacteria</taxon>
        <taxon>Bacillati</taxon>
        <taxon>Actinomycetota</taxon>
        <taxon>Actinomycetes</taxon>
        <taxon>Micrococcales</taxon>
        <taxon>Micrococcaceae</taxon>
        <taxon>Arthrobacter</taxon>
    </lineage>
</organism>
<evidence type="ECO:0000259" key="1">
    <source>
        <dbReference type="Pfam" id="PF19912"/>
    </source>
</evidence>
<proteinExistence type="predicted"/>
<dbReference type="EMBL" id="QJVC01000031">
    <property type="protein sequence ID" value="PYI37046.1"/>
    <property type="molecule type" value="Genomic_DNA"/>
</dbReference>
<dbReference type="Proteomes" id="UP000247980">
    <property type="component" value="Unassembled WGS sequence"/>
</dbReference>
<evidence type="ECO:0000313" key="3">
    <source>
        <dbReference type="Proteomes" id="UP000247980"/>
    </source>
</evidence>
<name>A0A2V5JJ11_9MICC</name>
<sequence length="108" mass="11716">MQTIYTSVLARRVHINNSFRTLPYEAGWASEALVFVQAEGSHPDLTLGIDVSPDGITWLPRVGNITLSKGSTIAEIPITHFGNWLRVSVDGASDHDPARVLIHAALKG</sequence>
<dbReference type="AlphaFoldDB" id="A0A2V5JJ11"/>
<keyword evidence="3" id="KW-1185">Reference proteome</keyword>
<gene>
    <name evidence="2" type="ORF">CVS30_17500</name>
</gene>
<dbReference type="RefSeq" id="WP_110486841.1">
    <property type="nucleotide sequence ID" value="NZ_QJVC01000031.1"/>
</dbReference>
<dbReference type="OrthoDB" id="1030389at2"/>
<dbReference type="InterPro" id="IPR045965">
    <property type="entry name" value="DUF6385"/>
</dbReference>
<comment type="caution">
    <text evidence="2">The sequence shown here is derived from an EMBL/GenBank/DDBJ whole genome shotgun (WGS) entry which is preliminary data.</text>
</comment>
<reference evidence="2 3" key="1">
    <citation type="submission" date="2018-05" db="EMBL/GenBank/DDBJ databases">
        <title>Genetic diversity of glacier-inhabiting Cryobacterium bacteria in China and description of Cryobacterium mengkeensis sp. nov. and Arthrobacter glacialis sp. nov.</title>
        <authorList>
            <person name="Liu Q."/>
            <person name="Xin Y.-H."/>
        </authorList>
    </citation>
    <scope>NUCLEOTIDE SEQUENCE [LARGE SCALE GENOMIC DNA]</scope>
    <source>
        <strain evidence="2 3">B7</strain>
    </source>
</reference>
<accession>A0A2V5JJ11</accession>